<keyword evidence="2" id="KW-1185">Reference proteome</keyword>
<dbReference type="EMBL" id="JARBHB010000003">
    <property type="protein sequence ID" value="KAJ8889937.1"/>
    <property type="molecule type" value="Genomic_DNA"/>
</dbReference>
<proteinExistence type="predicted"/>
<dbReference type="Proteomes" id="UP001159363">
    <property type="component" value="Chromosome 3"/>
</dbReference>
<accession>A0ABQ9HZW3</accession>
<reference evidence="1 2" key="1">
    <citation type="submission" date="2023-02" db="EMBL/GenBank/DDBJ databases">
        <title>LHISI_Scaffold_Assembly.</title>
        <authorList>
            <person name="Stuart O.P."/>
            <person name="Cleave R."/>
            <person name="Magrath M.J.L."/>
            <person name="Mikheyev A.S."/>
        </authorList>
    </citation>
    <scope>NUCLEOTIDE SEQUENCE [LARGE SCALE GENOMIC DNA]</scope>
    <source>
        <strain evidence="1">Daus_M_001</strain>
        <tissue evidence="1">Leg muscle</tissue>
    </source>
</reference>
<protein>
    <submittedName>
        <fullName evidence="1">Uncharacterized protein</fullName>
    </submittedName>
</protein>
<evidence type="ECO:0000313" key="1">
    <source>
        <dbReference type="EMBL" id="KAJ8889937.1"/>
    </source>
</evidence>
<sequence>MNHSKYTDTIFNATKSGVDTMDLKCANYSKSANQEMAPSICLLHYFNNLCKLRHNTHSCIWNLLANSPIKKHMTQRLQIPNFAIGNKENNNRYFPGLRTGRMEKNR</sequence>
<evidence type="ECO:0000313" key="2">
    <source>
        <dbReference type="Proteomes" id="UP001159363"/>
    </source>
</evidence>
<organism evidence="1 2">
    <name type="scientific">Dryococelus australis</name>
    <dbReference type="NCBI Taxonomy" id="614101"/>
    <lineage>
        <taxon>Eukaryota</taxon>
        <taxon>Metazoa</taxon>
        <taxon>Ecdysozoa</taxon>
        <taxon>Arthropoda</taxon>
        <taxon>Hexapoda</taxon>
        <taxon>Insecta</taxon>
        <taxon>Pterygota</taxon>
        <taxon>Neoptera</taxon>
        <taxon>Polyneoptera</taxon>
        <taxon>Phasmatodea</taxon>
        <taxon>Verophasmatodea</taxon>
        <taxon>Anareolatae</taxon>
        <taxon>Phasmatidae</taxon>
        <taxon>Eurycanthinae</taxon>
        <taxon>Dryococelus</taxon>
    </lineage>
</organism>
<gene>
    <name evidence="1" type="ORF">PR048_009442</name>
</gene>
<comment type="caution">
    <text evidence="1">The sequence shown here is derived from an EMBL/GenBank/DDBJ whole genome shotgun (WGS) entry which is preliminary data.</text>
</comment>
<name>A0ABQ9HZW3_9NEOP</name>